<feature type="signal peptide" evidence="1">
    <location>
        <begin position="1"/>
        <end position="24"/>
    </location>
</feature>
<dbReference type="SUPFAM" id="SSF50939">
    <property type="entry name" value="Sialidases"/>
    <property type="match status" value="1"/>
</dbReference>
<dbReference type="Gene3D" id="2.130.10.10">
    <property type="entry name" value="YVTN repeat-like/Quinoprotein amine dehydrogenase"/>
    <property type="match status" value="2"/>
</dbReference>
<sequence>MKPFLRCTALALLVGSMRPEAAQAQISWTYVSTPWARYGFGVPALMTLRAPAQGVVWGIRPYNLPGGPGNSVWAYQLFTSSDNGQTVQQSEVASSNDGGTGAGGSNVIDLWATDAQHVWVVTQGTVSGARTLLRSTTGSTALAALPAAATPATLRTVRFFNATAGVAIADAGAATTWPIFRTVDGGTTWQPIANTPAAAAGEVATDVALLGPNLWATSNRGNVLRSTDSGQTWSIQATGLTNLQSASFTDALHGLAYDRLPTQLAVTADGGLTWALVTPSGPMRRCAIQALLDVPGAYLSVGPGSYQVPNDPSGTAISTDNGATWRSLETFSFHRGLAVWNSANIWAGGDYGWAASGSSIINFLVRSTGTLLATRTGQLAQHKLAVYPNPTAGPATVAAATPGQKLKVYNAIGQVQFQQEMPTAVAPIDLSNLPAGIYQVVTEGKLGRQAARLTVVR</sequence>
<dbReference type="Pfam" id="PF18962">
    <property type="entry name" value="Por_Secre_tail"/>
    <property type="match status" value="1"/>
</dbReference>
<dbReference type="RefSeq" id="WP_243512707.1">
    <property type="nucleotide sequence ID" value="NZ_CP094534.1"/>
</dbReference>
<organism evidence="3 4">
    <name type="scientific">Hymenobacter monticola</name>
    <dbReference type="NCBI Taxonomy" id="1705399"/>
    <lineage>
        <taxon>Bacteria</taxon>
        <taxon>Pseudomonadati</taxon>
        <taxon>Bacteroidota</taxon>
        <taxon>Cytophagia</taxon>
        <taxon>Cytophagales</taxon>
        <taxon>Hymenobacteraceae</taxon>
        <taxon>Hymenobacter</taxon>
    </lineage>
</organism>
<evidence type="ECO:0000313" key="3">
    <source>
        <dbReference type="EMBL" id="UOE33079.1"/>
    </source>
</evidence>
<feature type="domain" description="Secretion system C-terminal sorting" evidence="2">
    <location>
        <begin position="386"/>
        <end position="446"/>
    </location>
</feature>
<dbReference type="Proteomes" id="UP000831390">
    <property type="component" value="Chromosome"/>
</dbReference>
<gene>
    <name evidence="3" type="ORF">MTP16_18360</name>
</gene>
<proteinExistence type="predicted"/>
<dbReference type="EMBL" id="CP094534">
    <property type="protein sequence ID" value="UOE33079.1"/>
    <property type="molecule type" value="Genomic_DNA"/>
</dbReference>
<accession>A0ABY4B1S2</accession>
<dbReference type="InterPro" id="IPR036278">
    <property type="entry name" value="Sialidase_sf"/>
</dbReference>
<evidence type="ECO:0000259" key="2">
    <source>
        <dbReference type="Pfam" id="PF18962"/>
    </source>
</evidence>
<name>A0ABY4B1S2_9BACT</name>
<keyword evidence="4" id="KW-1185">Reference proteome</keyword>
<evidence type="ECO:0000313" key="4">
    <source>
        <dbReference type="Proteomes" id="UP000831390"/>
    </source>
</evidence>
<reference evidence="3 4" key="1">
    <citation type="submission" date="2022-03" db="EMBL/GenBank/DDBJ databases">
        <title>Hymenobactersp. isolated from the air.</title>
        <authorList>
            <person name="Won M."/>
            <person name="Kwon S.-W."/>
        </authorList>
    </citation>
    <scope>NUCLEOTIDE SEQUENCE [LARGE SCALE GENOMIC DNA]</scope>
    <source>
        <strain evidence="3 4">KACC 22596</strain>
    </source>
</reference>
<keyword evidence="1" id="KW-0732">Signal</keyword>
<dbReference type="NCBIfam" id="TIGR04183">
    <property type="entry name" value="Por_Secre_tail"/>
    <property type="match status" value="1"/>
</dbReference>
<evidence type="ECO:0000256" key="1">
    <source>
        <dbReference type="SAM" id="SignalP"/>
    </source>
</evidence>
<dbReference type="InterPro" id="IPR015943">
    <property type="entry name" value="WD40/YVTN_repeat-like_dom_sf"/>
</dbReference>
<dbReference type="InterPro" id="IPR026444">
    <property type="entry name" value="Secre_tail"/>
</dbReference>
<protein>
    <submittedName>
        <fullName evidence="3">T9SS type A sorting domain-containing protein</fullName>
    </submittedName>
</protein>
<feature type="chain" id="PRO_5045464522" evidence="1">
    <location>
        <begin position="25"/>
        <end position="457"/>
    </location>
</feature>